<dbReference type="SMART" id="SM00298">
    <property type="entry name" value="CHROMO"/>
    <property type="match status" value="1"/>
</dbReference>
<feature type="domain" description="Chromo" evidence="6">
    <location>
        <begin position="121"/>
        <end position="174"/>
    </location>
</feature>
<dbReference type="InterPro" id="IPR000953">
    <property type="entry name" value="Chromo/chromo_shadow_dom"/>
</dbReference>
<dbReference type="Gene3D" id="2.40.330.10">
    <property type="entry name" value="DNA-binding pseudobarrel domain"/>
    <property type="match status" value="1"/>
</dbReference>
<dbReference type="SUPFAM" id="SSF54160">
    <property type="entry name" value="Chromo domain-like"/>
    <property type="match status" value="1"/>
</dbReference>
<dbReference type="GO" id="GO:0003677">
    <property type="term" value="F:DNA binding"/>
    <property type="evidence" value="ECO:0007669"/>
    <property type="project" value="InterPro"/>
</dbReference>
<evidence type="ECO:0000256" key="2">
    <source>
        <dbReference type="ARBA" id="ARBA00023015"/>
    </source>
</evidence>
<dbReference type="InterPro" id="IPR023780">
    <property type="entry name" value="Chromo_domain"/>
</dbReference>
<evidence type="ECO:0000259" key="7">
    <source>
        <dbReference type="PROSITE" id="PS50863"/>
    </source>
</evidence>
<dbReference type="AlphaFoldDB" id="A0A7S4G244"/>
<gene>
    <name evidence="8" type="ORF">EGYM00163_LOCUS33983</name>
</gene>
<dbReference type="Gene3D" id="2.40.50.40">
    <property type="match status" value="1"/>
</dbReference>
<protein>
    <recommendedName>
        <fullName evidence="9">Chromo domain-containing protein</fullName>
    </recommendedName>
</protein>
<dbReference type="SUPFAM" id="SSF101936">
    <property type="entry name" value="DNA-binding pseudobarrel domain"/>
    <property type="match status" value="1"/>
</dbReference>
<dbReference type="PROSITE" id="PS50863">
    <property type="entry name" value="B3"/>
    <property type="match status" value="1"/>
</dbReference>
<evidence type="ECO:0000313" key="8">
    <source>
        <dbReference type="EMBL" id="CAE0822782.1"/>
    </source>
</evidence>
<dbReference type="EMBL" id="HBJA01098337">
    <property type="protein sequence ID" value="CAE0822782.1"/>
    <property type="molecule type" value="Transcribed_RNA"/>
</dbReference>
<dbReference type="Pfam" id="PF00385">
    <property type="entry name" value="Chromo"/>
    <property type="match status" value="1"/>
</dbReference>
<comment type="subcellular location">
    <subcellularLocation>
        <location evidence="1">Nucleus</location>
    </subcellularLocation>
</comment>
<dbReference type="InterPro" id="IPR003340">
    <property type="entry name" value="B3_DNA-bd"/>
</dbReference>
<evidence type="ECO:0000259" key="6">
    <source>
        <dbReference type="PROSITE" id="PS50013"/>
    </source>
</evidence>
<dbReference type="InterPro" id="IPR051219">
    <property type="entry name" value="Heterochromatin_chromo-domain"/>
</dbReference>
<dbReference type="CDD" id="cd00024">
    <property type="entry name" value="CD_CSD"/>
    <property type="match status" value="1"/>
</dbReference>
<feature type="region of interest" description="Disordered" evidence="5">
    <location>
        <begin position="75"/>
        <end position="102"/>
    </location>
</feature>
<sequence length="174" mass="19371">MRRGDSGGGLSGGWRGFALRHKLAVGDVVVFEHHKGKMHRIRALIFRALSEAKRKALAADAGDEAASTAAALVKPKKAETAARPSSAAPVKRRKPNAETCEAPPKKKAKVQESEADVDGMFEVERILMHRKNRGVTQYLVQWKGYDDTTWEPRESFVVGDEVHRAWIEYDKAHK</sequence>
<evidence type="ECO:0000256" key="3">
    <source>
        <dbReference type="ARBA" id="ARBA00023163"/>
    </source>
</evidence>
<dbReference type="InterPro" id="IPR015300">
    <property type="entry name" value="DNA-bd_pseudobarrel_sf"/>
</dbReference>
<reference evidence="8" key="1">
    <citation type="submission" date="2021-01" db="EMBL/GenBank/DDBJ databases">
        <authorList>
            <person name="Corre E."/>
            <person name="Pelletier E."/>
            <person name="Niang G."/>
            <person name="Scheremetjew M."/>
            <person name="Finn R."/>
            <person name="Kale V."/>
            <person name="Holt S."/>
            <person name="Cochrane G."/>
            <person name="Meng A."/>
            <person name="Brown T."/>
            <person name="Cohen L."/>
        </authorList>
    </citation>
    <scope>NUCLEOTIDE SEQUENCE</scope>
    <source>
        <strain evidence="8">CCMP1594</strain>
    </source>
</reference>
<evidence type="ECO:0000256" key="4">
    <source>
        <dbReference type="ARBA" id="ARBA00023242"/>
    </source>
</evidence>
<keyword evidence="4" id="KW-0539">Nucleus</keyword>
<keyword evidence="2" id="KW-0805">Transcription regulation</keyword>
<dbReference type="PANTHER" id="PTHR22812">
    <property type="entry name" value="CHROMOBOX PROTEIN"/>
    <property type="match status" value="1"/>
</dbReference>
<proteinExistence type="predicted"/>
<name>A0A7S4G244_9EUGL</name>
<dbReference type="GO" id="GO:0005634">
    <property type="term" value="C:nucleus"/>
    <property type="evidence" value="ECO:0007669"/>
    <property type="project" value="UniProtKB-SubCell"/>
</dbReference>
<dbReference type="InterPro" id="IPR016197">
    <property type="entry name" value="Chromo-like_dom_sf"/>
</dbReference>
<accession>A0A7S4G244</accession>
<organism evidence="8">
    <name type="scientific">Eutreptiella gymnastica</name>
    <dbReference type="NCBI Taxonomy" id="73025"/>
    <lineage>
        <taxon>Eukaryota</taxon>
        <taxon>Discoba</taxon>
        <taxon>Euglenozoa</taxon>
        <taxon>Euglenida</taxon>
        <taxon>Spirocuta</taxon>
        <taxon>Euglenophyceae</taxon>
        <taxon>Eutreptiales</taxon>
        <taxon>Eutreptiaceae</taxon>
        <taxon>Eutreptiella</taxon>
    </lineage>
</organism>
<keyword evidence="3" id="KW-0804">Transcription</keyword>
<feature type="domain" description="TF-B3" evidence="7">
    <location>
        <begin position="1"/>
        <end position="49"/>
    </location>
</feature>
<dbReference type="PROSITE" id="PS50013">
    <property type="entry name" value="CHROMO_2"/>
    <property type="match status" value="1"/>
</dbReference>
<evidence type="ECO:0000256" key="5">
    <source>
        <dbReference type="SAM" id="MobiDB-lite"/>
    </source>
</evidence>
<evidence type="ECO:0008006" key="9">
    <source>
        <dbReference type="Google" id="ProtNLM"/>
    </source>
</evidence>
<evidence type="ECO:0000256" key="1">
    <source>
        <dbReference type="ARBA" id="ARBA00004123"/>
    </source>
</evidence>